<dbReference type="PATRIC" id="fig|570156.3.peg.2842"/>
<protein>
    <submittedName>
        <fullName evidence="1">Uncharacterized protein</fullName>
    </submittedName>
</protein>
<dbReference type="OrthoDB" id="6312086at2"/>
<proteinExistence type="predicted"/>
<reference evidence="2 4" key="2">
    <citation type="submission" date="2023-01" db="EMBL/GenBank/DDBJ databases">
        <title>Trichodesmium-associated heterotrophic epibiont bacteria.</title>
        <authorList>
            <person name="Cleveland C.S."/>
            <person name="Webb E.A."/>
        </authorList>
    </citation>
    <scope>NUCLEOTIDE SEQUENCE [LARGE SCALE GENOMIC DNA]</scope>
    <source>
        <strain evidence="2 4">USCH2</strain>
    </source>
</reference>
<organism evidence="1 3">
    <name type="scientific">Pseudoalteromonas lipolytica</name>
    <dbReference type="NCBI Taxonomy" id="570156"/>
    <lineage>
        <taxon>Bacteria</taxon>
        <taxon>Pseudomonadati</taxon>
        <taxon>Pseudomonadota</taxon>
        <taxon>Gammaproteobacteria</taxon>
        <taxon>Alteromonadales</taxon>
        <taxon>Pseudoalteromonadaceae</taxon>
        <taxon>Pseudoalteromonas</taxon>
    </lineage>
</organism>
<keyword evidence="4" id="KW-1185">Reference proteome</keyword>
<name>A0A0P7DRM9_9GAMM</name>
<dbReference type="Proteomes" id="UP000050378">
    <property type="component" value="Unassembled WGS sequence"/>
</dbReference>
<dbReference type="STRING" id="570156.AOG27_08885"/>
<reference evidence="1 3" key="1">
    <citation type="submission" date="2015-09" db="EMBL/GenBank/DDBJ databases">
        <title>Draft Genome Sequence of Pseudoalteromonas lipolytica UCD-48B.</title>
        <authorList>
            <person name="Krusor M."/>
            <person name="Coil D.A."/>
            <person name="Lang J.M."/>
            <person name="Eisen J.A."/>
            <person name="Alexiev A."/>
        </authorList>
    </citation>
    <scope>NUCLEOTIDE SEQUENCE [LARGE SCALE GENOMIC DNA]</scope>
    <source>
        <strain evidence="1 3">UCD-48B</strain>
    </source>
</reference>
<dbReference type="EMBL" id="LJTC01000005">
    <property type="protein sequence ID" value="KPM83756.1"/>
    <property type="molecule type" value="Genomic_DNA"/>
</dbReference>
<evidence type="ECO:0000313" key="4">
    <source>
        <dbReference type="Proteomes" id="UP001377972"/>
    </source>
</evidence>
<evidence type="ECO:0000313" key="1">
    <source>
        <dbReference type="EMBL" id="KPM83756.1"/>
    </source>
</evidence>
<gene>
    <name evidence="1" type="ORF">AOG27_08885</name>
    <name evidence="2" type="ORF">PQI24_06055</name>
</gene>
<dbReference type="RefSeq" id="WP_054552672.1">
    <property type="nucleotide sequence ID" value="NZ_JAQPZS010000004.1"/>
</dbReference>
<dbReference type="EMBL" id="JAQPZS010000004">
    <property type="protein sequence ID" value="MEJ6495585.1"/>
    <property type="molecule type" value="Genomic_DNA"/>
</dbReference>
<evidence type="ECO:0000313" key="2">
    <source>
        <dbReference type="EMBL" id="MEJ6495585.1"/>
    </source>
</evidence>
<sequence>MQSAIEQLNSRLQHHQLKELIADYQSLSGVLQAAQLQHIYQLACSSEVKYLFLQNVAAHLLEASPLPSEAVALIDDIDKLSFFTPGLKFQNAFCITDNQGNTLLHHLFTQCQANNLPFNYLRSLMLFESNESLGVALKTLNKQQLTPIGCFIALNSTTQMLAKHEFSALLAMMEVDQSHSPSAVSALVNTLKQFYGANQATSSDSKVLLCAAYLQVPTAQLLNALNQ</sequence>
<comment type="caution">
    <text evidence="1">The sequence shown here is derived from an EMBL/GenBank/DDBJ whole genome shotgun (WGS) entry which is preliminary data.</text>
</comment>
<evidence type="ECO:0000313" key="3">
    <source>
        <dbReference type="Proteomes" id="UP000050378"/>
    </source>
</evidence>
<dbReference type="Proteomes" id="UP001377972">
    <property type="component" value="Unassembled WGS sequence"/>
</dbReference>
<accession>A0A0P7DRM9</accession>
<dbReference type="AlphaFoldDB" id="A0A0P7DRM9"/>